<keyword evidence="6 7" id="KW-0472">Membrane</keyword>
<dbReference type="GO" id="GO:0005886">
    <property type="term" value="C:plasma membrane"/>
    <property type="evidence" value="ECO:0007669"/>
    <property type="project" value="UniProtKB-SubCell"/>
</dbReference>
<feature type="transmembrane region" description="Helical" evidence="7">
    <location>
        <begin position="154"/>
        <end position="173"/>
    </location>
</feature>
<evidence type="ECO:0000256" key="3">
    <source>
        <dbReference type="ARBA" id="ARBA00022475"/>
    </source>
</evidence>
<feature type="transmembrane region" description="Helical" evidence="7">
    <location>
        <begin position="331"/>
        <end position="363"/>
    </location>
</feature>
<evidence type="ECO:0000256" key="5">
    <source>
        <dbReference type="ARBA" id="ARBA00022989"/>
    </source>
</evidence>
<feature type="domain" description="Acyltransferase 3" evidence="8">
    <location>
        <begin position="7"/>
        <end position="349"/>
    </location>
</feature>
<evidence type="ECO:0000256" key="4">
    <source>
        <dbReference type="ARBA" id="ARBA00022692"/>
    </source>
</evidence>
<keyword evidence="5 7" id="KW-1133">Transmembrane helix</keyword>
<sequence>MKHRLREIDYLRVFAAFSVIAIHITSGYTVNSRAAFVLNQVVRYAVPLFIILSGFAVYHSGSGRDYSSSGFWRRRLGKILWPYVFWSLFYSLYAWREFFRVSGWGALLQPDRLLLLSRQLLCGTGYYHLYFLLIIAQLYLLYPWLRRLLQKKPLSFLGLTFFLTLLSQAGIYLHQIKIITLPDIGIPYVSLFPLWLFYFVLGMYLAAVKEWQSFLRGKGILCVVIWLAGLSLLLVDSSRTKTGDSSVKPSIMLYSLSAYFFFYGLAVRFKAMKKVIRIGKSRVFATIDLDKTVNRLSAQSFLLYLLHPLVLDQLLLLRSGMPFLWQGKAGMFGLFMAVAVITLVLTYIACYIPFIHLIGGVYVKGTKHKM</sequence>
<dbReference type="eggNOG" id="COG1835">
    <property type="taxonomic scope" value="Bacteria"/>
</dbReference>
<dbReference type="PANTHER" id="PTHR40074:SF2">
    <property type="entry name" value="O-ACETYLTRANSFERASE WECH"/>
    <property type="match status" value="1"/>
</dbReference>
<dbReference type="HOGENOM" id="CLU_047714_1_0_9"/>
<dbReference type="PANTHER" id="PTHR40074">
    <property type="entry name" value="O-ACETYLTRANSFERASE WECH"/>
    <property type="match status" value="1"/>
</dbReference>
<evidence type="ECO:0000313" key="9">
    <source>
        <dbReference type="EMBL" id="ACV64859.1"/>
    </source>
</evidence>
<feature type="transmembrane region" description="Helical" evidence="7">
    <location>
        <begin position="251"/>
        <end position="271"/>
    </location>
</feature>
<reference evidence="9 10" key="1">
    <citation type="journal article" date="2009" name="Stand. Genomic Sci.">
        <title>Complete genome sequence of Desulfotomaculum acetoxidans type strain (5575).</title>
        <authorList>
            <person name="Spring S."/>
            <person name="Lapidus A."/>
            <person name="Schroder M."/>
            <person name="Gleim D."/>
            <person name="Sims D."/>
            <person name="Meincke L."/>
            <person name="Glavina Del Rio T."/>
            <person name="Tice H."/>
            <person name="Copeland A."/>
            <person name="Cheng J.F."/>
            <person name="Lucas S."/>
            <person name="Chen F."/>
            <person name="Nolan M."/>
            <person name="Bruce D."/>
            <person name="Goodwin L."/>
            <person name="Pitluck S."/>
            <person name="Ivanova N."/>
            <person name="Mavromatis K."/>
            <person name="Mikhailova N."/>
            <person name="Pati A."/>
            <person name="Chen A."/>
            <person name="Palaniappan K."/>
            <person name="Land M."/>
            <person name="Hauser L."/>
            <person name="Chang Y.J."/>
            <person name="Jeffries C.D."/>
            <person name="Chain P."/>
            <person name="Saunders E."/>
            <person name="Brettin T."/>
            <person name="Detter J.C."/>
            <person name="Goker M."/>
            <person name="Bristow J."/>
            <person name="Eisen J.A."/>
            <person name="Markowitz V."/>
            <person name="Hugenholtz P."/>
            <person name="Kyrpides N.C."/>
            <person name="Klenk H.P."/>
            <person name="Han C."/>
        </authorList>
    </citation>
    <scope>NUCLEOTIDE SEQUENCE [LARGE SCALE GENOMIC DNA]</scope>
    <source>
        <strain evidence="10">ATCC 49208 / DSM 771 / VKM B-1644</strain>
    </source>
</reference>
<dbReference type="GO" id="GO:0009246">
    <property type="term" value="P:enterobacterial common antigen biosynthetic process"/>
    <property type="evidence" value="ECO:0007669"/>
    <property type="project" value="TreeGrafter"/>
</dbReference>
<dbReference type="OrthoDB" id="569695at2"/>
<dbReference type="RefSeq" id="WP_015759529.1">
    <property type="nucleotide sequence ID" value="NC_013216.1"/>
</dbReference>
<keyword evidence="10" id="KW-1185">Reference proteome</keyword>
<feature type="transmembrane region" description="Helical" evidence="7">
    <location>
        <begin position="125"/>
        <end position="142"/>
    </location>
</feature>
<name>C8VZB4_DESAS</name>
<dbReference type="EMBL" id="CP001720">
    <property type="protein sequence ID" value="ACV64859.1"/>
    <property type="molecule type" value="Genomic_DNA"/>
</dbReference>
<evidence type="ECO:0000256" key="7">
    <source>
        <dbReference type="SAM" id="Phobius"/>
    </source>
</evidence>
<evidence type="ECO:0000313" key="10">
    <source>
        <dbReference type="Proteomes" id="UP000002217"/>
    </source>
</evidence>
<feature type="transmembrane region" description="Helical" evidence="7">
    <location>
        <begin position="185"/>
        <end position="207"/>
    </location>
</feature>
<dbReference type="AlphaFoldDB" id="C8VZB4"/>
<gene>
    <name evidence="9" type="ordered locus">Dtox_4191</name>
</gene>
<comment type="subcellular location">
    <subcellularLocation>
        <location evidence="1">Cell membrane</location>
        <topology evidence="1">Multi-pass membrane protein</topology>
    </subcellularLocation>
</comment>
<feature type="transmembrane region" description="Helical" evidence="7">
    <location>
        <begin position="79"/>
        <end position="95"/>
    </location>
</feature>
<keyword evidence="3" id="KW-1003">Cell membrane</keyword>
<feature type="transmembrane region" description="Helical" evidence="7">
    <location>
        <begin position="292"/>
        <end position="311"/>
    </location>
</feature>
<dbReference type="Pfam" id="PF01757">
    <property type="entry name" value="Acyl_transf_3"/>
    <property type="match status" value="1"/>
</dbReference>
<accession>C8VZB4</accession>
<evidence type="ECO:0000256" key="6">
    <source>
        <dbReference type="ARBA" id="ARBA00023136"/>
    </source>
</evidence>
<feature type="transmembrane region" description="Helical" evidence="7">
    <location>
        <begin position="41"/>
        <end position="58"/>
    </location>
</feature>
<evidence type="ECO:0000259" key="8">
    <source>
        <dbReference type="Pfam" id="PF01757"/>
    </source>
</evidence>
<evidence type="ECO:0000256" key="2">
    <source>
        <dbReference type="ARBA" id="ARBA00007400"/>
    </source>
</evidence>
<feature type="transmembrane region" description="Helical" evidence="7">
    <location>
        <begin position="219"/>
        <end position="235"/>
    </location>
</feature>
<dbReference type="KEGG" id="dae:Dtox_4191"/>
<comment type="similarity">
    <text evidence="2">Belongs to the acyltransferase 3 family.</text>
</comment>
<keyword evidence="4 7" id="KW-0812">Transmembrane</keyword>
<dbReference type="Proteomes" id="UP000002217">
    <property type="component" value="Chromosome"/>
</dbReference>
<protein>
    <recommendedName>
        <fullName evidence="8">Acyltransferase 3 domain-containing protein</fullName>
    </recommendedName>
</protein>
<dbReference type="GO" id="GO:0016413">
    <property type="term" value="F:O-acetyltransferase activity"/>
    <property type="evidence" value="ECO:0007669"/>
    <property type="project" value="TreeGrafter"/>
</dbReference>
<feature type="transmembrane region" description="Helical" evidence="7">
    <location>
        <begin position="12"/>
        <end position="29"/>
    </location>
</feature>
<organism evidence="9 10">
    <name type="scientific">Desulfofarcimen acetoxidans (strain ATCC 49208 / DSM 771 / KCTC 5769 / VKM B-1644 / 5575)</name>
    <name type="common">Desulfotomaculum acetoxidans</name>
    <dbReference type="NCBI Taxonomy" id="485916"/>
    <lineage>
        <taxon>Bacteria</taxon>
        <taxon>Bacillati</taxon>
        <taxon>Bacillota</taxon>
        <taxon>Clostridia</taxon>
        <taxon>Eubacteriales</taxon>
        <taxon>Peptococcaceae</taxon>
        <taxon>Desulfofarcimen</taxon>
    </lineage>
</organism>
<dbReference type="STRING" id="485916.Dtox_4191"/>
<proteinExistence type="inferred from homology"/>
<dbReference type="InterPro" id="IPR002656">
    <property type="entry name" value="Acyl_transf_3_dom"/>
</dbReference>
<evidence type="ECO:0000256" key="1">
    <source>
        <dbReference type="ARBA" id="ARBA00004651"/>
    </source>
</evidence>